<dbReference type="AlphaFoldDB" id="D7L3D5"/>
<organism evidence="2">
    <name type="scientific">Arabidopsis lyrata subsp. lyrata</name>
    <name type="common">Lyre-leaved rock-cress</name>
    <dbReference type="NCBI Taxonomy" id="81972"/>
    <lineage>
        <taxon>Eukaryota</taxon>
        <taxon>Viridiplantae</taxon>
        <taxon>Streptophyta</taxon>
        <taxon>Embryophyta</taxon>
        <taxon>Tracheophyta</taxon>
        <taxon>Spermatophyta</taxon>
        <taxon>Magnoliopsida</taxon>
        <taxon>eudicotyledons</taxon>
        <taxon>Gunneridae</taxon>
        <taxon>Pentapetalae</taxon>
        <taxon>rosids</taxon>
        <taxon>malvids</taxon>
        <taxon>Brassicales</taxon>
        <taxon>Brassicaceae</taxon>
        <taxon>Camelineae</taxon>
        <taxon>Arabidopsis</taxon>
    </lineage>
</organism>
<name>D7L3D5_ARALL</name>
<accession>D7L3D5</accession>
<dbReference type="Proteomes" id="UP000008694">
    <property type="component" value="Unassembled WGS sequence"/>
</dbReference>
<dbReference type="HOGENOM" id="CLU_2007025_0_0_1"/>
<evidence type="ECO:0000313" key="2">
    <source>
        <dbReference type="Proteomes" id="UP000008694"/>
    </source>
</evidence>
<protein>
    <submittedName>
        <fullName evidence="1">Predicted protein</fullName>
    </submittedName>
</protein>
<dbReference type="Gramene" id="Al_scaffold_0003_2540">
    <property type="protein sequence ID" value="Al_scaffold_0003_2540"/>
    <property type="gene ID" value="Al_scaffold_0003_2540"/>
</dbReference>
<sequence length="124" mass="14019">MEMIKTGICGSVINTMGQEKKKTEPRPAKFVTPSYSLILKGEKTPVSETYLNDEYAIRKVNGNTFLHKVMPPRIRNNQFDEIDSTMRKIAFLPLGSQETPKKMFIGARTPTMVPTLDPKSQLDD</sequence>
<dbReference type="EMBL" id="GL348715">
    <property type="protein sequence ID" value="EFH61831.1"/>
    <property type="molecule type" value="Genomic_DNA"/>
</dbReference>
<gene>
    <name evidence="1" type="ORF">ARALYDRAFT_673343</name>
</gene>
<evidence type="ECO:0000313" key="1">
    <source>
        <dbReference type="EMBL" id="EFH61831.1"/>
    </source>
</evidence>
<proteinExistence type="predicted"/>
<reference evidence="2" key="1">
    <citation type="journal article" date="2011" name="Nat. Genet.">
        <title>The Arabidopsis lyrata genome sequence and the basis of rapid genome size change.</title>
        <authorList>
            <person name="Hu T.T."/>
            <person name="Pattyn P."/>
            <person name="Bakker E.G."/>
            <person name="Cao J."/>
            <person name="Cheng J.-F."/>
            <person name="Clark R.M."/>
            <person name="Fahlgren N."/>
            <person name="Fawcett J.A."/>
            <person name="Grimwood J."/>
            <person name="Gundlach H."/>
            <person name="Haberer G."/>
            <person name="Hollister J.D."/>
            <person name="Ossowski S."/>
            <person name="Ottilar R.P."/>
            <person name="Salamov A.A."/>
            <person name="Schneeberger K."/>
            <person name="Spannagl M."/>
            <person name="Wang X."/>
            <person name="Yang L."/>
            <person name="Nasrallah M.E."/>
            <person name="Bergelson J."/>
            <person name="Carrington J.C."/>
            <person name="Gaut B.S."/>
            <person name="Schmutz J."/>
            <person name="Mayer K.F.X."/>
            <person name="Van de Peer Y."/>
            <person name="Grigoriev I.V."/>
            <person name="Nordborg M."/>
            <person name="Weigel D."/>
            <person name="Guo Y.-L."/>
        </authorList>
    </citation>
    <scope>NUCLEOTIDE SEQUENCE [LARGE SCALE GENOMIC DNA]</scope>
    <source>
        <strain evidence="2">cv. MN47</strain>
    </source>
</reference>
<keyword evidence="2" id="KW-1185">Reference proteome</keyword>